<dbReference type="AlphaFoldDB" id="A0AAW1U293"/>
<sequence length="140" mass="16452">MSCFSIRSERIWSNVYVPSRITTHFHKNNNSQYILFNIEPSFQVMHRFGGNDINQFLQENIIKMKFTILYRWSNQLTKTKNCMPNQYAFSLLKYDPLGLLNRGGMMLSGVNRLSVVLKNIIRPNYANTALIMMQFDAPYK</sequence>
<evidence type="ECO:0000313" key="1">
    <source>
        <dbReference type="EMBL" id="KAK9876625.1"/>
    </source>
</evidence>
<keyword evidence="2" id="KW-1185">Reference proteome</keyword>
<gene>
    <name evidence="1" type="ORF">WA026_014004</name>
</gene>
<organism evidence="1 2">
    <name type="scientific">Henosepilachna vigintioctopunctata</name>
    <dbReference type="NCBI Taxonomy" id="420089"/>
    <lineage>
        <taxon>Eukaryota</taxon>
        <taxon>Metazoa</taxon>
        <taxon>Ecdysozoa</taxon>
        <taxon>Arthropoda</taxon>
        <taxon>Hexapoda</taxon>
        <taxon>Insecta</taxon>
        <taxon>Pterygota</taxon>
        <taxon>Neoptera</taxon>
        <taxon>Endopterygota</taxon>
        <taxon>Coleoptera</taxon>
        <taxon>Polyphaga</taxon>
        <taxon>Cucujiformia</taxon>
        <taxon>Coccinelloidea</taxon>
        <taxon>Coccinellidae</taxon>
        <taxon>Epilachninae</taxon>
        <taxon>Epilachnini</taxon>
        <taxon>Henosepilachna</taxon>
    </lineage>
</organism>
<dbReference type="Proteomes" id="UP001431783">
    <property type="component" value="Unassembled WGS sequence"/>
</dbReference>
<proteinExistence type="predicted"/>
<name>A0AAW1U293_9CUCU</name>
<accession>A0AAW1U293</accession>
<evidence type="ECO:0000313" key="2">
    <source>
        <dbReference type="Proteomes" id="UP001431783"/>
    </source>
</evidence>
<comment type="caution">
    <text evidence="1">The sequence shown here is derived from an EMBL/GenBank/DDBJ whole genome shotgun (WGS) entry which is preliminary data.</text>
</comment>
<reference evidence="1 2" key="1">
    <citation type="submission" date="2023-03" db="EMBL/GenBank/DDBJ databases">
        <title>Genome insight into feeding habits of ladybird beetles.</title>
        <authorList>
            <person name="Li H.-S."/>
            <person name="Huang Y.-H."/>
            <person name="Pang H."/>
        </authorList>
    </citation>
    <scope>NUCLEOTIDE SEQUENCE [LARGE SCALE GENOMIC DNA]</scope>
    <source>
        <strain evidence="1">SYSU_2023b</strain>
        <tissue evidence="1">Whole body</tissue>
    </source>
</reference>
<dbReference type="EMBL" id="JARQZJ010000037">
    <property type="protein sequence ID" value="KAK9876625.1"/>
    <property type="molecule type" value="Genomic_DNA"/>
</dbReference>
<protein>
    <submittedName>
        <fullName evidence="1">Uncharacterized protein</fullName>
    </submittedName>
</protein>